<dbReference type="Proteomes" id="UP000762676">
    <property type="component" value="Unassembled WGS sequence"/>
</dbReference>
<comment type="caution">
    <text evidence="1">The sequence shown here is derived from an EMBL/GenBank/DDBJ whole genome shotgun (WGS) entry which is preliminary data.</text>
</comment>
<sequence>MDEDILMETNDSLNRSSEYMTELYRDDRGPPTIISNEDEGLHILREEAQKAVKKMKKGKSAGPKDILSEMLTTLGKFVTKRSNKTSTHYICYRCEVLLTTKTPTKNKAKTQLQSNAISCTTQ</sequence>
<keyword evidence="1" id="KW-0808">Transferase</keyword>
<proteinExistence type="predicted"/>
<dbReference type="EMBL" id="BMAT01013643">
    <property type="protein sequence ID" value="GFS17160.1"/>
    <property type="molecule type" value="Genomic_DNA"/>
</dbReference>
<accession>A0AAV4J467</accession>
<name>A0AAV4J467_9GAST</name>
<keyword evidence="1" id="KW-0548">Nucleotidyltransferase</keyword>
<protein>
    <submittedName>
        <fullName evidence="1">RNA-directed DNA polymerase from mobile element jockey-like</fullName>
    </submittedName>
</protein>
<dbReference type="AlphaFoldDB" id="A0AAV4J467"/>
<keyword evidence="2" id="KW-1185">Reference proteome</keyword>
<reference evidence="1 2" key="1">
    <citation type="journal article" date="2021" name="Elife">
        <title>Chloroplast acquisition without the gene transfer in kleptoplastic sea slugs, Plakobranchus ocellatus.</title>
        <authorList>
            <person name="Maeda T."/>
            <person name="Takahashi S."/>
            <person name="Yoshida T."/>
            <person name="Shimamura S."/>
            <person name="Takaki Y."/>
            <person name="Nagai Y."/>
            <person name="Toyoda A."/>
            <person name="Suzuki Y."/>
            <person name="Arimoto A."/>
            <person name="Ishii H."/>
            <person name="Satoh N."/>
            <person name="Nishiyama T."/>
            <person name="Hasebe M."/>
            <person name="Maruyama T."/>
            <person name="Minagawa J."/>
            <person name="Obokata J."/>
            <person name="Shigenobu S."/>
        </authorList>
    </citation>
    <scope>NUCLEOTIDE SEQUENCE [LARGE SCALE GENOMIC DNA]</scope>
</reference>
<keyword evidence="1" id="KW-0695">RNA-directed DNA polymerase</keyword>
<organism evidence="1 2">
    <name type="scientific">Elysia marginata</name>
    <dbReference type="NCBI Taxonomy" id="1093978"/>
    <lineage>
        <taxon>Eukaryota</taxon>
        <taxon>Metazoa</taxon>
        <taxon>Spiralia</taxon>
        <taxon>Lophotrochozoa</taxon>
        <taxon>Mollusca</taxon>
        <taxon>Gastropoda</taxon>
        <taxon>Heterobranchia</taxon>
        <taxon>Euthyneura</taxon>
        <taxon>Panpulmonata</taxon>
        <taxon>Sacoglossa</taxon>
        <taxon>Placobranchoidea</taxon>
        <taxon>Plakobranchidae</taxon>
        <taxon>Elysia</taxon>
    </lineage>
</organism>
<evidence type="ECO:0000313" key="2">
    <source>
        <dbReference type="Proteomes" id="UP000762676"/>
    </source>
</evidence>
<gene>
    <name evidence="1" type="ORF">ElyMa_006815400</name>
</gene>
<dbReference type="GO" id="GO:0003964">
    <property type="term" value="F:RNA-directed DNA polymerase activity"/>
    <property type="evidence" value="ECO:0007669"/>
    <property type="project" value="UniProtKB-KW"/>
</dbReference>
<evidence type="ECO:0000313" key="1">
    <source>
        <dbReference type="EMBL" id="GFS17160.1"/>
    </source>
</evidence>